<evidence type="ECO:0000313" key="3">
    <source>
        <dbReference type="Proteomes" id="UP000603904"/>
    </source>
</evidence>
<protein>
    <submittedName>
        <fullName evidence="2">Phenazine antibiotic biosynthesis protein</fullName>
    </submittedName>
</protein>
<dbReference type="InterPro" id="IPR042099">
    <property type="entry name" value="ANL_N_sf"/>
</dbReference>
<dbReference type="SUPFAM" id="SSF56801">
    <property type="entry name" value="Acetyl-CoA synthetase-like"/>
    <property type="match status" value="1"/>
</dbReference>
<dbReference type="Gene3D" id="3.40.50.12780">
    <property type="entry name" value="N-terminal domain of ligase-like"/>
    <property type="match status" value="1"/>
</dbReference>
<dbReference type="EMBL" id="BOOC01000019">
    <property type="protein sequence ID" value="GIH41135.1"/>
    <property type="molecule type" value="Genomic_DNA"/>
</dbReference>
<dbReference type="PANTHER" id="PTHR24096">
    <property type="entry name" value="LONG-CHAIN-FATTY-ACID--COA LIGASE"/>
    <property type="match status" value="1"/>
</dbReference>
<organism evidence="2 3">
    <name type="scientific">Microbispora corallina</name>
    <dbReference type="NCBI Taxonomy" id="83302"/>
    <lineage>
        <taxon>Bacteria</taxon>
        <taxon>Bacillati</taxon>
        <taxon>Actinomycetota</taxon>
        <taxon>Actinomycetes</taxon>
        <taxon>Streptosporangiales</taxon>
        <taxon>Streptosporangiaceae</taxon>
        <taxon>Microbispora</taxon>
    </lineage>
</organism>
<feature type="domain" description="BRCT" evidence="1">
    <location>
        <begin position="166"/>
        <end position="188"/>
    </location>
</feature>
<proteinExistence type="predicted"/>
<dbReference type="PROSITE" id="PS50172">
    <property type="entry name" value="BRCT"/>
    <property type="match status" value="1"/>
</dbReference>
<gene>
    <name evidence="2" type="ORF">Mco01_41350</name>
</gene>
<accession>A0ABQ4G278</accession>
<reference evidence="2 3" key="1">
    <citation type="submission" date="2021-01" db="EMBL/GenBank/DDBJ databases">
        <title>Whole genome shotgun sequence of Microbispora corallina NBRC 16416.</title>
        <authorList>
            <person name="Komaki H."/>
            <person name="Tamura T."/>
        </authorList>
    </citation>
    <scope>NUCLEOTIDE SEQUENCE [LARGE SCALE GENOMIC DNA]</scope>
    <source>
        <strain evidence="2 3">NBRC 16416</strain>
    </source>
</reference>
<comment type="caution">
    <text evidence="2">The sequence shown here is derived from an EMBL/GenBank/DDBJ whole genome shotgun (WGS) entry which is preliminary data.</text>
</comment>
<dbReference type="RefSeq" id="WP_204058501.1">
    <property type="nucleotide sequence ID" value="NZ_BAAAGP010000010.1"/>
</dbReference>
<dbReference type="InterPro" id="IPR001357">
    <property type="entry name" value="BRCT_dom"/>
</dbReference>
<sequence>MSSHADPVLDDPPDEVPDAREFIEAAMRWHFDPDTGSPYWLKRARTLGFDPRRDVHTLDDLRMFPNVANELRDVRVEDLIPRGYGPEPCVVGVYESGGTTGPPKRVVLLADWLDRVTRRAMRDMDERSYPRGVNWLFVGPSGPHIFGELVARQALARGGVRFSIDLDPRWVKKCIAEGRLDEAERYAEHLIDQATFPLETQDAGVLITTPPLLERLARRNRLVDLVNEKISVIVWGGAHMDPDTRHLLRTEVFPKVRLYGMYGSTMILSGLAERAGLTEDDPCVFDAFSPYVSLRVVDPDTGEDVPYGERGQVVMNHVSKGMLLPNNLERDLATRIEGPPGQLGDSVADVGPLRTFENEQVIEGVY</sequence>
<evidence type="ECO:0000313" key="2">
    <source>
        <dbReference type="EMBL" id="GIH41135.1"/>
    </source>
</evidence>
<dbReference type="Proteomes" id="UP000603904">
    <property type="component" value="Unassembled WGS sequence"/>
</dbReference>
<dbReference type="Pfam" id="PF00501">
    <property type="entry name" value="AMP-binding"/>
    <property type="match status" value="1"/>
</dbReference>
<dbReference type="InterPro" id="IPR000873">
    <property type="entry name" value="AMP-dep_synth/lig_dom"/>
</dbReference>
<name>A0ABQ4G278_9ACTN</name>
<evidence type="ECO:0000259" key="1">
    <source>
        <dbReference type="PROSITE" id="PS50172"/>
    </source>
</evidence>
<keyword evidence="3" id="KW-1185">Reference proteome</keyword>